<dbReference type="SMART" id="SM01152">
    <property type="entry name" value="DUF167"/>
    <property type="match status" value="1"/>
</dbReference>
<organism evidence="3 4">
    <name type="scientific">Legionella maioricensis</name>
    <dbReference type="NCBI Taxonomy" id="2896528"/>
    <lineage>
        <taxon>Bacteria</taxon>
        <taxon>Pseudomonadati</taxon>
        <taxon>Pseudomonadota</taxon>
        <taxon>Gammaproteobacteria</taxon>
        <taxon>Legionellales</taxon>
        <taxon>Legionellaceae</taxon>
        <taxon>Legionella</taxon>
    </lineage>
</organism>
<evidence type="ECO:0000313" key="3">
    <source>
        <dbReference type="EMBL" id="MCL9685175.1"/>
    </source>
</evidence>
<comment type="caution">
    <text evidence="3">The sequence shown here is derived from an EMBL/GenBank/DDBJ whole genome shotgun (WGS) entry which is preliminary data.</text>
</comment>
<sequence>MWCKIDEQHVSLNVYAKPNAKKTALLEITKDALHIALHAQPKEGEANKELILFIAKLFKIPKTQITLLRGQESRHKQLRVPLTETLQKFINDAPSFS</sequence>
<evidence type="ECO:0000256" key="2">
    <source>
        <dbReference type="HAMAP-Rule" id="MF_00634"/>
    </source>
</evidence>
<dbReference type="EMBL" id="JAJKBJ010000020">
    <property type="protein sequence ID" value="MCL9685175.1"/>
    <property type="molecule type" value="Genomic_DNA"/>
</dbReference>
<evidence type="ECO:0000256" key="1">
    <source>
        <dbReference type="ARBA" id="ARBA00010364"/>
    </source>
</evidence>
<name>A0A9X2IC79_9GAMM</name>
<dbReference type="AlphaFoldDB" id="A0A9X2IC79"/>
<accession>A0A9X2IC79</accession>
<dbReference type="SUPFAM" id="SSF69786">
    <property type="entry name" value="YggU-like"/>
    <property type="match status" value="1"/>
</dbReference>
<dbReference type="InterPro" id="IPR003746">
    <property type="entry name" value="DUF167"/>
</dbReference>
<dbReference type="PANTHER" id="PTHR13420:SF7">
    <property type="entry name" value="UPF0235 PROTEIN C15ORF40"/>
    <property type="match status" value="1"/>
</dbReference>
<reference evidence="3" key="1">
    <citation type="submission" date="2021-11" db="EMBL/GenBank/DDBJ databases">
        <title>Legionella maioricencis sp. nov., a new species isolated from hot water samples in Mallorca.</title>
        <authorList>
            <person name="Crespi S."/>
            <person name="Drasar V."/>
            <person name="Salva-Serra F."/>
            <person name="Jaen-Luchoro D."/>
            <person name="Pineiro-Iglesias B."/>
            <person name="Aliaga F."/>
            <person name="Fernandez-Juarez V."/>
            <person name="Coll G."/>
            <person name="Moore E.R.B."/>
            <person name="Bennasar-Figueras A."/>
        </authorList>
    </citation>
    <scope>NUCLEOTIDE SEQUENCE</scope>
    <source>
        <strain evidence="3">HCPI-6</strain>
    </source>
</reference>
<dbReference type="Proteomes" id="UP001139721">
    <property type="component" value="Unassembled WGS sequence"/>
</dbReference>
<dbReference type="GO" id="GO:0005737">
    <property type="term" value="C:cytoplasm"/>
    <property type="evidence" value="ECO:0007669"/>
    <property type="project" value="TreeGrafter"/>
</dbReference>
<dbReference type="Pfam" id="PF02594">
    <property type="entry name" value="DUF167"/>
    <property type="match status" value="1"/>
</dbReference>
<keyword evidence="4" id="KW-1185">Reference proteome</keyword>
<dbReference type="RefSeq" id="WP_250423052.1">
    <property type="nucleotide sequence ID" value="NZ_JAJKBJ010000020.1"/>
</dbReference>
<proteinExistence type="inferred from homology"/>
<dbReference type="InterPro" id="IPR036591">
    <property type="entry name" value="YggU-like_sf"/>
</dbReference>
<evidence type="ECO:0000313" key="4">
    <source>
        <dbReference type="Proteomes" id="UP001139721"/>
    </source>
</evidence>
<dbReference type="PANTHER" id="PTHR13420">
    <property type="entry name" value="UPF0235 PROTEIN C15ORF40"/>
    <property type="match status" value="1"/>
</dbReference>
<gene>
    <name evidence="3" type="ORF">LOX96_13795</name>
</gene>
<dbReference type="HAMAP" id="MF_00634">
    <property type="entry name" value="UPF0235"/>
    <property type="match status" value="1"/>
</dbReference>
<dbReference type="NCBIfam" id="TIGR00251">
    <property type="entry name" value="DUF167 family protein"/>
    <property type="match status" value="1"/>
</dbReference>
<dbReference type="Gene3D" id="3.30.1200.10">
    <property type="entry name" value="YggU-like"/>
    <property type="match status" value="1"/>
</dbReference>
<comment type="similarity">
    <text evidence="1 2">Belongs to the UPF0235 family.</text>
</comment>
<protein>
    <recommendedName>
        <fullName evidence="2">UPF0235 protein LOX96_13795</fullName>
    </recommendedName>
</protein>